<organism evidence="9 10">
    <name type="scientific">Micromonospora rosaria</name>
    <dbReference type="NCBI Taxonomy" id="47874"/>
    <lineage>
        <taxon>Bacteria</taxon>
        <taxon>Bacillati</taxon>
        <taxon>Actinomycetota</taxon>
        <taxon>Actinomycetes</taxon>
        <taxon>Micromonosporales</taxon>
        <taxon>Micromonosporaceae</taxon>
        <taxon>Micromonospora</taxon>
    </lineage>
</organism>
<dbReference type="PROSITE" id="PS51900">
    <property type="entry name" value="CB"/>
    <property type="match status" value="1"/>
</dbReference>
<dbReference type="InterPro" id="IPR002104">
    <property type="entry name" value="Integrase_catalytic"/>
</dbReference>
<feature type="domain" description="Core-binding (CB)" evidence="8">
    <location>
        <begin position="57"/>
        <end position="144"/>
    </location>
</feature>
<comment type="caution">
    <text evidence="9">The sequence shown here is derived from an EMBL/GenBank/DDBJ whole genome shotgun (WGS) entry which is preliminary data.</text>
</comment>
<dbReference type="InterPro" id="IPR011010">
    <property type="entry name" value="DNA_brk_join_enz"/>
</dbReference>
<evidence type="ECO:0000313" key="9">
    <source>
        <dbReference type="EMBL" id="KXK63400.1"/>
    </source>
</evidence>
<dbReference type="GO" id="GO:0015074">
    <property type="term" value="P:DNA integration"/>
    <property type="evidence" value="ECO:0007669"/>
    <property type="project" value="UniProtKB-KW"/>
</dbReference>
<dbReference type="InterPro" id="IPR050090">
    <property type="entry name" value="Tyrosine_recombinase_XerCD"/>
</dbReference>
<reference evidence="9 10" key="1">
    <citation type="submission" date="2016-01" db="EMBL/GenBank/DDBJ databases">
        <title>Whole genome sequence and analysis of Micromonospora rosaria DSM 803, which can produce antibacterial substance rosamicin.</title>
        <authorList>
            <person name="Yang H."/>
            <person name="He X."/>
            <person name="Zhu D."/>
        </authorList>
    </citation>
    <scope>NUCLEOTIDE SEQUENCE [LARGE SCALE GENOMIC DNA]</scope>
    <source>
        <strain evidence="9 10">DSM 803</strain>
    </source>
</reference>
<dbReference type="GO" id="GO:0003677">
    <property type="term" value="F:DNA binding"/>
    <property type="evidence" value="ECO:0007669"/>
    <property type="project" value="UniProtKB-UniRule"/>
</dbReference>
<dbReference type="InterPro" id="IPR010998">
    <property type="entry name" value="Integrase_recombinase_N"/>
</dbReference>
<dbReference type="Pfam" id="PF00589">
    <property type="entry name" value="Phage_integrase"/>
    <property type="match status" value="1"/>
</dbReference>
<dbReference type="AlphaFoldDB" id="A0A136PY50"/>
<dbReference type="SUPFAM" id="SSF56349">
    <property type="entry name" value="DNA breaking-rejoining enzymes"/>
    <property type="match status" value="1"/>
</dbReference>
<dbReference type="Gene3D" id="1.10.443.10">
    <property type="entry name" value="Intergrase catalytic core"/>
    <property type="match status" value="1"/>
</dbReference>
<accession>A0A136PY50</accession>
<name>A0A136PY50_9ACTN</name>
<dbReference type="InterPro" id="IPR013762">
    <property type="entry name" value="Integrase-like_cat_sf"/>
</dbReference>
<evidence type="ECO:0000256" key="1">
    <source>
        <dbReference type="ARBA" id="ARBA00008857"/>
    </source>
</evidence>
<evidence type="ECO:0000256" key="5">
    <source>
        <dbReference type="PROSITE-ProRule" id="PRU01248"/>
    </source>
</evidence>
<keyword evidence="4" id="KW-0233">DNA recombination</keyword>
<proteinExistence type="inferred from homology"/>
<keyword evidence="10" id="KW-1185">Reference proteome</keyword>
<keyword evidence="2" id="KW-0229">DNA integration</keyword>
<comment type="similarity">
    <text evidence="1">Belongs to the 'phage' integrase family.</text>
</comment>
<dbReference type="InterPro" id="IPR004107">
    <property type="entry name" value="Integrase_SAM-like_N"/>
</dbReference>
<gene>
    <name evidence="9" type="ORF">AWW66_03540</name>
</gene>
<dbReference type="PROSITE" id="PS51898">
    <property type="entry name" value="TYR_RECOMBINASE"/>
    <property type="match status" value="1"/>
</dbReference>
<evidence type="ECO:0000256" key="4">
    <source>
        <dbReference type="ARBA" id="ARBA00023172"/>
    </source>
</evidence>
<evidence type="ECO:0000256" key="2">
    <source>
        <dbReference type="ARBA" id="ARBA00022908"/>
    </source>
</evidence>
<dbReference type="PANTHER" id="PTHR30349">
    <property type="entry name" value="PHAGE INTEGRASE-RELATED"/>
    <property type="match status" value="1"/>
</dbReference>
<dbReference type="GO" id="GO:0006310">
    <property type="term" value="P:DNA recombination"/>
    <property type="evidence" value="ECO:0007669"/>
    <property type="project" value="UniProtKB-KW"/>
</dbReference>
<evidence type="ECO:0000256" key="6">
    <source>
        <dbReference type="SAM" id="MobiDB-lite"/>
    </source>
</evidence>
<dbReference type="Gene3D" id="1.10.150.130">
    <property type="match status" value="1"/>
</dbReference>
<evidence type="ECO:0008006" key="11">
    <source>
        <dbReference type="Google" id="ProtNLM"/>
    </source>
</evidence>
<feature type="region of interest" description="Disordered" evidence="6">
    <location>
        <begin position="363"/>
        <end position="394"/>
    </location>
</feature>
<dbReference type="OrthoDB" id="4529782at2"/>
<dbReference type="CDD" id="cd01189">
    <property type="entry name" value="INT_ICEBs1_C_like"/>
    <property type="match status" value="1"/>
</dbReference>
<dbReference type="InterPro" id="IPR044068">
    <property type="entry name" value="CB"/>
</dbReference>
<dbReference type="EMBL" id="LRQV01000006">
    <property type="protein sequence ID" value="KXK63400.1"/>
    <property type="molecule type" value="Genomic_DNA"/>
</dbReference>
<evidence type="ECO:0000259" key="8">
    <source>
        <dbReference type="PROSITE" id="PS51900"/>
    </source>
</evidence>
<feature type="domain" description="Tyr recombinase" evidence="7">
    <location>
        <begin position="165"/>
        <end position="352"/>
    </location>
</feature>
<evidence type="ECO:0000256" key="3">
    <source>
        <dbReference type="ARBA" id="ARBA00023125"/>
    </source>
</evidence>
<dbReference type="RefSeq" id="WP_067359850.1">
    <property type="nucleotide sequence ID" value="NZ_JBIUBN010000003.1"/>
</dbReference>
<sequence length="394" mass="43033">MWIEKNGPTYRIRDLVGGKKVTIRAGFPTKTAARKAMTQAEADALRGEALVPRGGRISLGDWLDKWWPSYAASLKPSSRISAEGIIRRYIRPTLGHLALEDIAPSTVQQWVALLLAGWDGQRALSVKTVYNAHGLLHKVMGAAVFDRLIRANPCERTGLPERVHHEMRFLTEPEAGRLLAAIPEHWRPMVATLLGTGLRWSEAAGLRVGAVDLLGGTLRVVETMQELADTAELVFVQPKSRLSRRTVPLPAYVIDALVPLVSGRARDALVFRAVQGGPVRYRVFHPTWARAVKEAGLDGLRIHDLRHTHAAWLISAGVPLTAIQRRLGHASIAVTSDRYGHLMPEVDEGILRTLNSALPQVEVGESGRGEVGESGSDQPGSNRISSDVPARRAG</sequence>
<dbReference type="PANTHER" id="PTHR30349:SF64">
    <property type="entry name" value="PROPHAGE INTEGRASE INTD-RELATED"/>
    <property type="match status" value="1"/>
</dbReference>
<evidence type="ECO:0000313" key="10">
    <source>
        <dbReference type="Proteomes" id="UP000070620"/>
    </source>
</evidence>
<dbReference type="Proteomes" id="UP000070620">
    <property type="component" value="Unassembled WGS sequence"/>
</dbReference>
<evidence type="ECO:0000259" key="7">
    <source>
        <dbReference type="PROSITE" id="PS51898"/>
    </source>
</evidence>
<keyword evidence="3 5" id="KW-0238">DNA-binding</keyword>
<dbReference type="Pfam" id="PF14659">
    <property type="entry name" value="Phage_int_SAM_3"/>
    <property type="match status" value="1"/>
</dbReference>
<protein>
    <recommendedName>
        <fullName evidence="11">Integrase</fullName>
    </recommendedName>
</protein>